<evidence type="ECO:0000256" key="1">
    <source>
        <dbReference type="SAM" id="MobiDB-lite"/>
    </source>
</evidence>
<organism evidence="2 3">
    <name type="scientific">Caenorhabditis nigoni</name>
    <dbReference type="NCBI Taxonomy" id="1611254"/>
    <lineage>
        <taxon>Eukaryota</taxon>
        <taxon>Metazoa</taxon>
        <taxon>Ecdysozoa</taxon>
        <taxon>Nematoda</taxon>
        <taxon>Chromadorea</taxon>
        <taxon>Rhabditida</taxon>
        <taxon>Rhabditina</taxon>
        <taxon>Rhabditomorpha</taxon>
        <taxon>Rhabditoidea</taxon>
        <taxon>Rhabditidae</taxon>
        <taxon>Peloderinae</taxon>
        <taxon>Caenorhabditis</taxon>
    </lineage>
</organism>
<comment type="caution">
    <text evidence="2">The sequence shown here is derived from an EMBL/GenBank/DDBJ whole genome shotgun (WGS) entry which is preliminary data.</text>
</comment>
<feature type="region of interest" description="Disordered" evidence="1">
    <location>
        <begin position="148"/>
        <end position="168"/>
    </location>
</feature>
<reference evidence="3" key="1">
    <citation type="submission" date="2017-10" db="EMBL/GenBank/DDBJ databases">
        <title>Rapid genome shrinkage in a self-fertile nematode reveals novel sperm competition proteins.</title>
        <authorList>
            <person name="Yin D."/>
            <person name="Schwarz E.M."/>
            <person name="Thomas C.G."/>
            <person name="Felde R.L."/>
            <person name="Korf I.F."/>
            <person name="Cutter A.D."/>
            <person name="Schartner C.M."/>
            <person name="Ralston E.J."/>
            <person name="Meyer B.J."/>
            <person name="Haag E.S."/>
        </authorList>
    </citation>
    <scope>NUCLEOTIDE SEQUENCE [LARGE SCALE GENOMIC DNA]</scope>
    <source>
        <strain evidence="3">JU1422</strain>
    </source>
</reference>
<evidence type="ECO:0000313" key="3">
    <source>
        <dbReference type="Proteomes" id="UP000230233"/>
    </source>
</evidence>
<dbReference type="Proteomes" id="UP000230233">
    <property type="component" value="Chromosome IV"/>
</dbReference>
<dbReference type="EMBL" id="PDUG01000004">
    <property type="protein sequence ID" value="PIC37684.1"/>
    <property type="molecule type" value="Genomic_DNA"/>
</dbReference>
<dbReference type="AlphaFoldDB" id="A0A2G5UDT6"/>
<sequence length="168" mass="19003">MITMEPAKFNTAGTRVHVLVRGRSPLQPKNCHGRLPSLWAFILENPSRSAIRLLVSTGSTSVQRKKQEEFISKGTQGNSCLLQRASLNNYGSVQRNIVARRQFIVEKEDILVRRINISHHVYKESRIKKRTDSVQVIYCGRKDLTTPERTTITPQVGTSDPDATSKMQ</sequence>
<evidence type="ECO:0000313" key="2">
    <source>
        <dbReference type="EMBL" id="PIC37684.1"/>
    </source>
</evidence>
<protein>
    <submittedName>
        <fullName evidence="2">Uncharacterized protein</fullName>
    </submittedName>
</protein>
<keyword evidence="3" id="KW-1185">Reference proteome</keyword>
<name>A0A2G5UDT6_9PELO</name>
<gene>
    <name evidence="2" type="primary">Cnig_chr_IV.g16226</name>
    <name evidence="2" type="ORF">B9Z55_016226</name>
</gene>
<accession>A0A2G5UDT6</accession>
<proteinExistence type="predicted"/>